<keyword evidence="2" id="KW-1185">Reference proteome</keyword>
<organism evidence="1 2">
    <name type="scientific">Meloidogyne enterolobii</name>
    <name type="common">Root-knot nematode worm</name>
    <name type="synonym">Meloidogyne mayaguensis</name>
    <dbReference type="NCBI Taxonomy" id="390850"/>
    <lineage>
        <taxon>Eukaryota</taxon>
        <taxon>Metazoa</taxon>
        <taxon>Ecdysozoa</taxon>
        <taxon>Nematoda</taxon>
        <taxon>Chromadorea</taxon>
        <taxon>Rhabditida</taxon>
        <taxon>Tylenchina</taxon>
        <taxon>Tylenchomorpha</taxon>
        <taxon>Tylenchoidea</taxon>
        <taxon>Meloidogynidae</taxon>
        <taxon>Meloidogyninae</taxon>
        <taxon>Meloidogyne</taxon>
    </lineage>
</organism>
<reference evidence="1" key="1">
    <citation type="submission" date="2023-11" db="EMBL/GenBank/DDBJ databases">
        <authorList>
            <person name="Poullet M."/>
        </authorList>
    </citation>
    <scope>NUCLEOTIDE SEQUENCE</scope>
    <source>
        <strain evidence="1">E1834</strain>
    </source>
</reference>
<dbReference type="Proteomes" id="UP001497535">
    <property type="component" value="Unassembled WGS sequence"/>
</dbReference>
<protein>
    <submittedName>
        <fullName evidence="1">Uncharacterized protein</fullName>
    </submittedName>
</protein>
<sequence length="297" mass="34103">MVTIFSCDTAKNDGEKENVYNFEFDLGSEEGTCSLQTEENKLINQENIKENKLTQEQIKIYKELNELTQHETFSSTTEPFGINESEQTIVGGSSQQHSSQHIKYTSSHASEHTSQHLSQFSPQHTTQSSIAEHSNIKAIEMFQQQQQMLEQISQQMDIQKHTSTLQNIPKHHSTLPQQNIPPTPLTSQQNIPQHPLKHSSVSETSHTLKHPQTSGQHLNVGKFDRLPKGEILKIIKHRENLKTKETKTKTPQTFDYSNLNQLTLKKRKQTRIENKLNKKIKMSPSFQNRGKILDIIF</sequence>
<evidence type="ECO:0000313" key="2">
    <source>
        <dbReference type="Proteomes" id="UP001497535"/>
    </source>
</evidence>
<evidence type="ECO:0000313" key="1">
    <source>
        <dbReference type="EMBL" id="CAK5041159.1"/>
    </source>
</evidence>
<proteinExistence type="predicted"/>
<dbReference type="EMBL" id="CAVMJV010000010">
    <property type="protein sequence ID" value="CAK5041159.1"/>
    <property type="molecule type" value="Genomic_DNA"/>
</dbReference>
<name>A0ACB0YCK1_MELEN</name>
<accession>A0ACB0YCK1</accession>
<gene>
    <name evidence="1" type="ORF">MENTE1834_LOCUS10435</name>
</gene>
<comment type="caution">
    <text evidence="1">The sequence shown here is derived from an EMBL/GenBank/DDBJ whole genome shotgun (WGS) entry which is preliminary data.</text>
</comment>